<dbReference type="PANTHER" id="PTHR12329">
    <property type="entry name" value="BCL2-ASSOCIATED ATHANOGENE"/>
    <property type="match status" value="1"/>
</dbReference>
<dbReference type="SMART" id="SM00213">
    <property type="entry name" value="UBQ"/>
    <property type="match status" value="1"/>
</dbReference>
<evidence type="ECO:0000259" key="3">
    <source>
        <dbReference type="PROSITE" id="PS50053"/>
    </source>
</evidence>
<dbReference type="Pfam" id="PF00240">
    <property type="entry name" value="ubiquitin"/>
    <property type="match status" value="1"/>
</dbReference>
<dbReference type="GO" id="GO:0005737">
    <property type="term" value="C:cytoplasm"/>
    <property type="evidence" value="ECO:0007669"/>
    <property type="project" value="TreeGrafter"/>
</dbReference>
<protein>
    <recommendedName>
        <fullName evidence="3">Ubiquitin-like domain-containing protein</fullName>
    </recommendedName>
</protein>
<dbReference type="Proteomes" id="UP001346149">
    <property type="component" value="Unassembled WGS sequence"/>
</dbReference>
<dbReference type="PROSITE" id="PS50053">
    <property type="entry name" value="UBIQUITIN_2"/>
    <property type="match status" value="1"/>
</dbReference>
<keyword evidence="5" id="KW-1185">Reference proteome</keyword>
<gene>
    <name evidence="4" type="ORF">SAY86_006461</name>
</gene>
<evidence type="ECO:0000256" key="1">
    <source>
        <dbReference type="ARBA" id="ARBA00023186"/>
    </source>
</evidence>
<comment type="caution">
    <text evidence="4">The sequence shown here is derived from an EMBL/GenBank/DDBJ whole genome shotgun (WGS) entry which is preliminary data.</text>
</comment>
<dbReference type="InterPro" id="IPR003103">
    <property type="entry name" value="BAG_domain"/>
</dbReference>
<reference evidence="4 5" key="1">
    <citation type="journal article" date="2023" name="Hortic Res">
        <title>Pangenome of water caltrop reveals structural variations and asymmetric subgenome divergence after allopolyploidization.</title>
        <authorList>
            <person name="Zhang X."/>
            <person name="Chen Y."/>
            <person name="Wang L."/>
            <person name="Yuan Y."/>
            <person name="Fang M."/>
            <person name="Shi L."/>
            <person name="Lu R."/>
            <person name="Comes H.P."/>
            <person name="Ma Y."/>
            <person name="Chen Y."/>
            <person name="Huang G."/>
            <person name="Zhou Y."/>
            <person name="Zheng Z."/>
            <person name="Qiu Y."/>
        </authorList>
    </citation>
    <scope>NUCLEOTIDE SEQUENCE [LARGE SCALE GENOMIC DNA]</scope>
    <source>
        <strain evidence="4">F231</strain>
    </source>
</reference>
<sequence>MMKMTSGYLHGHPKGSSMSTSSSSADEAGEWEMRPGGMLVQKRSASSTAGVTALNLRLRIAHGAIKLEISVSSQATFGEVKKILAAETGLHPAEQRLIFRGRERRNGEYLDTSGVKDRSKLVLVQDPVSIERRFIEMRRNTRIQSALRAISDVSVEVDQLAEQVSAIEKATATGNKVREVQITTLIEILMRQAIKLDGISAEGDAASLKNLQERRVQKCVETLDMLKISNSKVAKPAIVTTKWETFDPPRTAVHQISPSQSWGNNNSLIDL</sequence>
<dbReference type="AlphaFoldDB" id="A0AAN7KYV8"/>
<evidence type="ECO:0000256" key="2">
    <source>
        <dbReference type="SAM" id="MobiDB-lite"/>
    </source>
</evidence>
<dbReference type="GO" id="GO:0051087">
    <property type="term" value="F:protein-folding chaperone binding"/>
    <property type="evidence" value="ECO:0007669"/>
    <property type="project" value="InterPro"/>
</dbReference>
<dbReference type="InterPro" id="IPR039773">
    <property type="entry name" value="BAG_chaperone_regulator"/>
</dbReference>
<dbReference type="PANTHER" id="PTHR12329:SF17">
    <property type="entry name" value="OS04G0619900 PROTEIN"/>
    <property type="match status" value="1"/>
</dbReference>
<dbReference type="InterPro" id="IPR000626">
    <property type="entry name" value="Ubiquitin-like_dom"/>
</dbReference>
<dbReference type="Pfam" id="PF02179">
    <property type="entry name" value="BAG"/>
    <property type="match status" value="1"/>
</dbReference>
<dbReference type="SUPFAM" id="SSF54236">
    <property type="entry name" value="Ubiquitin-like"/>
    <property type="match status" value="1"/>
</dbReference>
<dbReference type="GO" id="GO:0050821">
    <property type="term" value="P:protein stabilization"/>
    <property type="evidence" value="ECO:0007669"/>
    <property type="project" value="TreeGrafter"/>
</dbReference>
<dbReference type="InterPro" id="IPR036533">
    <property type="entry name" value="BAG_dom_sf"/>
</dbReference>
<dbReference type="Gene3D" id="1.20.58.120">
    <property type="entry name" value="BAG domain"/>
    <property type="match status" value="1"/>
</dbReference>
<dbReference type="EMBL" id="JAXQNO010000017">
    <property type="protein sequence ID" value="KAK4778933.1"/>
    <property type="molecule type" value="Genomic_DNA"/>
</dbReference>
<evidence type="ECO:0000313" key="5">
    <source>
        <dbReference type="Proteomes" id="UP001346149"/>
    </source>
</evidence>
<organism evidence="4 5">
    <name type="scientific">Trapa natans</name>
    <name type="common">Water chestnut</name>
    <dbReference type="NCBI Taxonomy" id="22666"/>
    <lineage>
        <taxon>Eukaryota</taxon>
        <taxon>Viridiplantae</taxon>
        <taxon>Streptophyta</taxon>
        <taxon>Embryophyta</taxon>
        <taxon>Tracheophyta</taxon>
        <taxon>Spermatophyta</taxon>
        <taxon>Magnoliopsida</taxon>
        <taxon>eudicotyledons</taxon>
        <taxon>Gunneridae</taxon>
        <taxon>Pentapetalae</taxon>
        <taxon>rosids</taxon>
        <taxon>malvids</taxon>
        <taxon>Myrtales</taxon>
        <taxon>Lythraceae</taxon>
        <taxon>Trapa</taxon>
    </lineage>
</organism>
<dbReference type="GO" id="GO:0000774">
    <property type="term" value="F:adenyl-nucleotide exchange factor activity"/>
    <property type="evidence" value="ECO:0007669"/>
    <property type="project" value="TreeGrafter"/>
</dbReference>
<accession>A0AAN7KYV8</accession>
<dbReference type="InterPro" id="IPR029071">
    <property type="entry name" value="Ubiquitin-like_domsf"/>
</dbReference>
<name>A0AAN7KYV8_TRANT</name>
<feature type="domain" description="Ubiquitin-like" evidence="3">
    <location>
        <begin position="54"/>
        <end position="124"/>
    </location>
</feature>
<evidence type="ECO:0000313" key="4">
    <source>
        <dbReference type="EMBL" id="KAK4778933.1"/>
    </source>
</evidence>
<dbReference type="Gene3D" id="3.10.20.90">
    <property type="entry name" value="Phosphatidylinositol 3-kinase Catalytic Subunit, Chain A, domain 1"/>
    <property type="match status" value="1"/>
</dbReference>
<keyword evidence="1" id="KW-0143">Chaperone</keyword>
<feature type="region of interest" description="Disordered" evidence="2">
    <location>
        <begin position="1"/>
        <end position="29"/>
    </location>
</feature>
<dbReference type="SUPFAM" id="SSF63491">
    <property type="entry name" value="BAG domain"/>
    <property type="match status" value="1"/>
</dbReference>
<proteinExistence type="predicted"/>